<feature type="domain" description="Heparan-alpha-glucosaminide N-acetyltransferase catalytic" evidence="3">
    <location>
        <begin position="21"/>
        <end position="217"/>
    </location>
</feature>
<dbReference type="PANTHER" id="PTHR30590">
    <property type="entry name" value="INNER MEMBRANE PROTEIN"/>
    <property type="match status" value="1"/>
</dbReference>
<feature type="transmembrane region" description="Helical" evidence="1">
    <location>
        <begin position="140"/>
        <end position="158"/>
    </location>
</feature>
<evidence type="ECO:0000256" key="1">
    <source>
        <dbReference type="SAM" id="Phobius"/>
    </source>
</evidence>
<feature type="transmembrane region" description="Helical" evidence="1">
    <location>
        <begin position="90"/>
        <end position="109"/>
    </location>
</feature>
<sequence>MSAATAIDDATEHSDPVSLSRVVGLDAARGLAVLGMFAVHVGPHPGEPGAGWLEIFSGRSSALFAVLAGVSLALLSGGERMPAGRAGRRVLVRIGARAVVIALIGLALVQLQTPVMVILFYYGVFFLLSLPLLRLRPRTLALIAFAWAIAGPIVSFLIRERLSQNSFGGSPTFGMFGSWSGVREAFEMTLLTGAYPALTWMPFLLAGLALGRTDIRSMRPALPLGIGAALIALGYGGSWLAQHPLGGRRHLLDMLTAMLAESGTPFDAGKLLDAGGGFGAVPTTSWWWLTVASPHSGTPFDVLGATGIAFAVLGALLAVTARLRAPLYPLIAAGSCALSLYVLQIIAIHVLMPVPDDPDAPLPDSGLHQPSWQLLTLFVAGSLLLATLWRSLFRRGPVEWALHELTLRFTNLLAPSRRT</sequence>
<feature type="transmembrane region" description="Helical" evidence="1">
    <location>
        <begin position="327"/>
        <end position="352"/>
    </location>
</feature>
<dbReference type="PANTHER" id="PTHR30590:SF2">
    <property type="entry name" value="INNER MEMBRANE PROTEIN"/>
    <property type="match status" value="1"/>
</dbReference>
<accession>A0A6G9Z528</accession>
<evidence type="ECO:0000259" key="3">
    <source>
        <dbReference type="Pfam" id="PF07786"/>
    </source>
</evidence>
<feature type="transmembrane region" description="Helical" evidence="1">
    <location>
        <begin position="115"/>
        <end position="133"/>
    </location>
</feature>
<feature type="domain" description="DUF418" evidence="2">
    <location>
        <begin position="289"/>
        <end position="407"/>
    </location>
</feature>
<keyword evidence="1" id="KW-1133">Transmembrane helix</keyword>
<feature type="transmembrane region" description="Helical" evidence="1">
    <location>
        <begin position="61"/>
        <end position="78"/>
    </location>
</feature>
<feature type="transmembrane region" description="Helical" evidence="1">
    <location>
        <begin position="302"/>
        <end position="320"/>
    </location>
</feature>
<feature type="transmembrane region" description="Helical" evidence="1">
    <location>
        <begin position="222"/>
        <end position="241"/>
    </location>
</feature>
<dbReference type="AlphaFoldDB" id="A0A6G9Z528"/>
<dbReference type="InterPro" id="IPR007349">
    <property type="entry name" value="DUF418"/>
</dbReference>
<dbReference type="Proteomes" id="UP000500953">
    <property type="component" value="Chromosome"/>
</dbReference>
<evidence type="ECO:0000259" key="2">
    <source>
        <dbReference type="Pfam" id="PF04235"/>
    </source>
</evidence>
<proteinExistence type="predicted"/>
<dbReference type="InterPro" id="IPR012429">
    <property type="entry name" value="HGSNAT_cat"/>
</dbReference>
<dbReference type="InterPro" id="IPR052529">
    <property type="entry name" value="Bact_Transport_Assoc"/>
</dbReference>
<name>A0A6G9Z528_9NOCA</name>
<dbReference type="RefSeq" id="WP_167487879.1">
    <property type="nucleotide sequence ID" value="NZ_CP046173.1"/>
</dbReference>
<feature type="transmembrane region" description="Helical" evidence="1">
    <location>
        <begin position="188"/>
        <end position="210"/>
    </location>
</feature>
<feature type="transmembrane region" description="Helical" evidence="1">
    <location>
        <begin position="372"/>
        <end position="389"/>
    </location>
</feature>
<evidence type="ECO:0000313" key="5">
    <source>
        <dbReference type="Proteomes" id="UP000500953"/>
    </source>
</evidence>
<dbReference type="Pfam" id="PF07786">
    <property type="entry name" value="HGSNAT_cat"/>
    <property type="match status" value="1"/>
</dbReference>
<dbReference type="Pfam" id="PF04235">
    <property type="entry name" value="DUF418"/>
    <property type="match status" value="1"/>
</dbReference>
<evidence type="ECO:0000313" key="4">
    <source>
        <dbReference type="EMBL" id="QIS20540.1"/>
    </source>
</evidence>
<keyword evidence="1" id="KW-0812">Transmembrane</keyword>
<organism evidence="4 5">
    <name type="scientific">Nocardia terpenica</name>
    <dbReference type="NCBI Taxonomy" id="455432"/>
    <lineage>
        <taxon>Bacteria</taxon>
        <taxon>Bacillati</taxon>
        <taxon>Actinomycetota</taxon>
        <taxon>Actinomycetes</taxon>
        <taxon>Mycobacteriales</taxon>
        <taxon>Nocardiaceae</taxon>
        <taxon>Nocardia</taxon>
    </lineage>
</organism>
<keyword evidence="1" id="KW-0472">Membrane</keyword>
<protein>
    <submittedName>
        <fullName evidence="4">DUF1624 domain-containing protein</fullName>
    </submittedName>
</protein>
<gene>
    <name evidence="4" type="ORF">F6W96_21815</name>
</gene>
<reference evidence="4 5" key="1">
    <citation type="journal article" date="2019" name="ACS Chem. Biol.">
        <title>Identification and Mobilization of a Cryptic Antibiotic Biosynthesis Gene Locus from a Human-Pathogenic Nocardia Isolate.</title>
        <authorList>
            <person name="Herisse M."/>
            <person name="Ishida K."/>
            <person name="Porter J.L."/>
            <person name="Howden B."/>
            <person name="Hertweck C."/>
            <person name="Stinear T.P."/>
            <person name="Pidot S.J."/>
        </authorList>
    </citation>
    <scope>NUCLEOTIDE SEQUENCE [LARGE SCALE GENOMIC DNA]</scope>
    <source>
        <strain evidence="4 5">AUSMDU00012715</strain>
    </source>
</reference>
<dbReference type="EMBL" id="CP046173">
    <property type="protein sequence ID" value="QIS20540.1"/>
    <property type="molecule type" value="Genomic_DNA"/>
</dbReference>